<name>A0A382GNC1_9ZZZZ</name>
<evidence type="ECO:0000313" key="4">
    <source>
        <dbReference type="EMBL" id="SVB76392.1"/>
    </source>
</evidence>
<dbReference type="AlphaFoldDB" id="A0A382GNC1"/>
<dbReference type="SUPFAM" id="SSF46626">
    <property type="entry name" value="Cytochrome c"/>
    <property type="match status" value="1"/>
</dbReference>
<organism evidence="4">
    <name type="scientific">marine metagenome</name>
    <dbReference type="NCBI Taxonomy" id="408172"/>
    <lineage>
        <taxon>unclassified sequences</taxon>
        <taxon>metagenomes</taxon>
        <taxon>ecological metagenomes</taxon>
    </lineage>
</organism>
<protein>
    <recommendedName>
        <fullName evidence="5">Cytochrome c domain-containing protein</fullName>
    </recommendedName>
</protein>
<evidence type="ECO:0000259" key="3">
    <source>
        <dbReference type="Pfam" id="PF07635"/>
    </source>
</evidence>
<dbReference type="InterPro" id="IPR011429">
    <property type="entry name" value="Cyt_c_Planctomycete-type"/>
</dbReference>
<gene>
    <name evidence="4" type="ORF">METZ01_LOCUS229246</name>
</gene>
<proteinExistence type="predicted"/>
<dbReference type="GO" id="GO:0009055">
    <property type="term" value="F:electron transfer activity"/>
    <property type="evidence" value="ECO:0007669"/>
    <property type="project" value="InterPro"/>
</dbReference>
<dbReference type="Pfam" id="PF07583">
    <property type="entry name" value="PSCyt2"/>
    <property type="match status" value="1"/>
</dbReference>
<reference evidence="4" key="1">
    <citation type="submission" date="2018-05" db="EMBL/GenBank/DDBJ databases">
        <authorList>
            <person name="Lanie J.A."/>
            <person name="Ng W.-L."/>
            <person name="Kazmierczak K.M."/>
            <person name="Andrzejewski T.M."/>
            <person name="Davidsen T.M."/>
            <person name="Wayne K.J."/>
            <person name="Tettelin H."/>
            <person name="Glass J.I."/>
            <person name="Rusch D."/>
            <person name="Podicherti R."/>
            <person name="Tsui H.-C.T."/>
            <person name="Winkler M.E."/>
        </authorList>
    </citation>
    <scope>NUCLEOTIDE SEQUENCE</scope>
</reference>
<dbReference type="EMBL" id="UINC01056405">
    <property type="protein sequence ID" value="SVB76392.1"/>
    <property type="molecule type" value="Genomic_DNA"/>
</dbReference>
<sequence length="490" mass="56517">ILGITARVVDARQTVQEVDYLTQIKPILSTKCYACHGVLKQKAKLRLETRALMLKGKVIVPGKAAESLLIERILDEGDDRMPPMKEGAALKADEINLLRQWIDQGAKAPKEVIPLAPDEHWAFQVPKKSVISPNTGNPIDFLLQQQRDRLSLKTQPEAPRSILLRRLYLDLIGLPPSLQQLSDKRPWEEIVNELLESPRHGERWARHWMDVWRYTDWYGLGAQLRNSQKHIWHWRDWIIESLNEDKGYDRMIEEMFAADELFPEDPKALRATGFLARNYYLFNRTTWLDATIEHTGKAFLGLTLNCAKCHDHKYDPITQVDYYAFRAIFEPHQVRLDPVPEETDFEKDGLPRVFDDHLEIKTFLDIRGDPKNPDKNTTIEAGVPAILASFAPKIQPVELPAFAFAPSTRDYVHKNRMSIAREKLDSAKLTLDEARKMAEKKAKQKVKTPAEPKPIEDDLLTTDKPPTFEVKDDFEKPNPKVWELVGKDWE</sequence>
<dbReference type="PANTHER" id="PTHR35889:SF3">
    <property type="entry name" value="F-BOX DOMAIN-CONTAINING PROTEIN"/>
    <property type="match status" value="1"/>
</dbReference>
<accession>A0A382GNC1</accession>
<dbReference type="GO" id="GO:0020037">
    <property type="term" value="F:heme binding"/>
    <property type="evidence" value="ECO:0007669"/>
    <property type="project" value="InterPro"/>
</dbReference>
<dbReference type="InterPro" id="IPR036909">
    <property type="entry name" value="Cyt_c-like_dom_sf"/>
</dbReference>
<evidence type="ECO:0000256" key="1">
    <source>
        <dbReference type="SAM" id="MobiDB-lite"/>
    </source>
</evidence>
<feature type="non-terminal residue" evidence="4">
    <location>
        <position position="1"/>
    </location>
</feature>
<feature type="region of interest" description="Disordered" evidence="1">
    <location>
        <begin position="440"/>
        <end position="474"/>
    </location>
</feature>
<feature type="domain" description="DUF1549" evidence="2">
    <location>
        <begin position="138"/>
        <end position="332"/>
    </location>
</feature>
<evidence type="ECO:0000259" key="2">
    <source>
        <dbReference type="Pfam" id="PF07583"/>
    </source>
</evidence>
<feature type="domain" description="Cytochrome C Planctomycete-type" evidence="3">
    <location>
        <begin position="32"/>
        <end position="83"/>
    </location>
</feature>
<dbReference type="Pfam" id="PF07635">
    <property type="entry name" value="PSCyt1"/>
    <property type="match status" value="1"/>
</dbReference>
<dbReference type="PANTHER" id="PTHR35889">
    <property type="entry name" value="CYCLOINULO-OLIGOSACCHARIDE FRUCTANOTRANSFERASE-RELATED"/>
    <property type="match status" value="1"/>
</dbReference>
<evidence type="ECO:0008006" key="5">
    <source>
        <dbReference type="Google" id="ProtNLM"/>
    </source>
</evidence>
<feature type="non-terminal residue" evidence="4">
    <location>
        <position position="490"/>
    </location>
</feature>
<dbReference type="InterPro" id="IPR011444">
    <property type="entry name" value="DUF1549"/>
</dbReference>